<evidence type="ECO:0000256" key="2">
    <source>
        <dbReference type="ARBA" id="ARBA00010447"/>
    </source>
</evidence>
<keyword evidence="10" id="KW-0456">Lyase</keyword>
<dbReference type="CDD" id="cd06453">
    <property type="entry name" value="SufS_like"/>
    <property type="match status" value="1"/>
</dbReference>
<comment type="catalytic activity">
    <reaction evidence="6 8">
        <text>(sulfur carrier)-H + L-cysteine = (sulfur carrier)-SH + L-alanine</text>
        <dbReference type="Rhea" id="RHEA:43892"/>
        <dbReference type="Rhea" id="RHEA-COMP:14737"/>
        <dbReference type="Rhea" id="RHEA-COMP:14739"/>
        <dbReference type="ChEBI" id="CHEBI:29917"/>
        <dbReference type="ChEBI" id="CHEBI:35235"/>
        <dbReference type="ChEBI" id="CHEBI:57972"/>
        <dbReference type="ChEBI" id="CHEBI:64428"/>
        <dbReference type="EC" id="2.8.1.7"/>
    </reaction>
</comment>
<organism evidence="10">
    <name type="scientific">uncultured Woeseiaceae bacterium</name>
    <dbReference type="NCBI Taxonomy" id="1983305"/>
    <lineage>
        <taxon>Bacteria</taxon>
        <taxon>Pseudomonadati</taxon>
        <taxon>Pseudomonadota</taxon>
        <taxon>Gammaproteobacteria</taxon>
        <taxon>Woeseiales</taxon>
        <taxon>Woeseiaceae</taxon>
        <taxon>environmental samples</taxon>
    </lineage>
</organism>
<keyword evidence="5 8" id="KW-0663">Pyridoxal phosphate</keyword>
<evidence type="ECO:0000256" key="4">
    <source>
        <dbReference type="ARBA" id="ARBA00022679"/>
    </source>
</evidence>
<reference evidence="10" key="1">
    <citation type="submission" date="2019-07" db="EMBL/GenBank/DDBJ databases">
        <authorList>
            <person name="Weber M."/>
            <person name="Kostadinov I."/>
            <person name="Kostadinov D I."/>
        </authorList>
    </citation>
    <scope>NUCLEOTIDE SEQUENCE</scope>
    <source>
        <strain evidence="10">Gfbio:sag-sample-m06:053724c1-46a9-4a36-b237-ea2bf867836b</strain>
    </source>
</reference>
<name>A0A7D9D1L5_9GAMM</name>
<dbReference type="InterPro" id="IPR010970">
    <property type="entry name" value="Cys_dSase_SufS"/>
</dbReference>
<comment type="similarity">
    <text evidence="2 8">Belongs to the class-V pyridoxal-phosphate-dependent aminotransferase family. Csd subfamily.</text>
</comment>
<dbReference type="InterPro" id="IPR015424">
    <property type="entry name" value="PyrdxlP-dep_Trfase"/>
</dbReference>
<evidence type="ECO:0000256" key="1">
    <source>
        <dbReference type="ARBA" id="ARBA00001933"/>
    </source>
</evidence>
<evidence type="ECO:0000256" key="6">
    <source>
        <dbReference type="ARBA" id="ARBA00050776"/>
    </source>
</evidence>
<dbReference type="PANTHER" id="PTHR43586">
    <property type="entry name" value="CYSTEINE DESULFURASE"/>
    <property type="match status" value="1"/>
</dbReference>
<comment type="cofactor">
    <cofactor evidence="1 7">
        <name>pyridoxal 5'-phosphate</name>
        <dbReference type="ChEBI" id="CHEBI:597326"/>
    </cofactor>
</comment>
<dbReference type="EC" id="2.8.1.7" evidence="3 8"/>
<sequence>MTMSKQMKGVTELATPLSGIERCRQDFPCLAQTISDHPLVYLDSAASSQQPLAVIETIAEYQSHDHANVHRGVHTLSHRATEAYEGARDTIQAFINAGSRSEVVYTSGTTESINLVAQSFCRPLLTPGDKILITHLEHHSNIVPWQLVCEQTGAELLVAPIDKAGEVDTDTLFSQLGSGVKMLAIAHVSNALGTIIPLKKVIEKAHSLDVPVLVDGAQAVPHLAVDVQELDCDFYTFSGHKMFGPTGIGILFGKEKLLDAMPPYQGGGDMILEVRFDGTTYNDLPYKFEAGTPNISGAIGLGAAVRYLQAVGMPEIFAHEHELLQYMSAQLGQVDGLRLIGTAADKASVQSFLLDDIHPHDLGTILDHQGVAIRTGHHCAMPVMDFYGVPGTARASLALYNNRDDVDRLVASLATAKEIFGP</sequence>
<comment type="function">
    <text evidence="8">Catalyzes the removal of elemental sulfur and selenium atoms from L-cysteine, L-cystine, L-selenocysteine, and L-selenocystine to produce L-alanine.</text>
</comment>
<dbReference type="Gene3D" id="3.90.1150.10">
    <property type="entry name" value="Aspartate Aminotransferase, domain 1"/>
    <property type="match status" value="1"/>
</dbReference>
<evidence type="ECO:0000256" key="5">
    <source>
        <dbReference type="ARBA" id="ARBA00022898"/>
    </source>
</evidence>
<dbReference type="PROSITE" id="PS00595">
    <property type="entry name" value="AA_TRANSFER_CLASS_5"/>
    <property type="match status" value="1"/>
</dbReference>
<gene>
    <name evidence="10" type="primary">sufS</name>
    <name evidence="10" type="ORF">JTBM06_V1_60016</name>
</gene>
<proteinExistence type="inferred from homology"/>
<keyword evidence="4 8" id="KW-0808">Transferase</keyword>
<dbReference type="GO" id="GO:0006534">
    <property type="term" value="P:cysteine metabolic process"/>
    <property type="evidence" value="ECO:0007669"/>
    <property type="project" value="UniProtKB-UniRule"/>
</dbReference>
<dbReference type="GO" id="GO:0030170">
    <property type="term" value="F:pyridoxal phosphate binding"/>
    <property type="evidence" value="ECO:0007669"/>
    <property type="project" value="UniProtKB-UniRule"/>
</dbReference>
<dbReference type="EMBL" id="LR633967">
    <property type="protein sequence ID" value="VUX55622.1"/>
    <property type="molecule type" value="Genomic_DNA"/>
</dbReference>
<protein>
    <recommendedName>
        <fullName evidence="3 8">Cysteine desulfurase</fullName>
        <ecNumber evidence="3 8">2.8.1.7</ecNumber>
    </recommendedName>
</protein>
<dbReference type="NCBIfam" id="TIGR01979">
    <property type="entry name" value="sufS"/>
    <property type="match status" value="1"/>
</dbReference>
<dbReference type="PANTHER" id="PTHR43586:SF8">
    <property type="entry name" value="CYSTEINE DESULFURASE 1, CHLOROPLASTIC"/>
    <property type="match status" value="1"/>
</dbReference>
<evidence type="ECO:0000256" key="7">
    <source>
        <dbReference type="RuleBase" id="RU004504"/>
    </source>
</evidence>
<dbReference type="InterPro" id="IPR015422">
    <property type="entry name" value="PyrdxlP-dep_Trfase_small"/>
</dbReference>
<dbReference type="InterPro" id="IPR015421">
    <property type="entry name" value="PyrdxlP-dep_Trfase_major"/>
</dbReference>
<evidence type="ECO:0000256" key="8">
    <source>
        <dbReference type="RuleBase" id="RU004506"/>
    </source>
</evidence>
<feature type="domain" description="Aminotransferase class V" evidence="9">
    <location>
        <begin position="40"/>
        <end position="409"/>
    </location>
</feature>
<dbReference type="SUPFAM" id="SSF53383">
    <property type="entry name" value="PLP-dependent transferases"/>
    <property type="match status" value="1"/>
</dbReference>
<dbReference type="AlphaFoldDB" id="A0A7D9D1L5"/>
<dbReference type="Gene3D" id="3.40.640.10">
    <property type="entry name" value="Type I PLP-dependent aspartate aminotransferase-like (Major domain)"/>
    <property type="match status" value="1"/>
</dbReference>
<evidence type="ECO:0000313" key="10">
    <source>
        <dbReference type="EMBL" id="VUX55622.1"/>
    </source>
</evidence>
<dbReference type="InterPro" id="IPR020578">
    <property type="entry name" value="Aminotrans_V_PyrdxlP_BS"/>
</dbReference>
<dbReference type="Pfam" id="PF00266">
    <property type="entry name" value="Aminotran_5"/>
    <property type="match status" value="1"/>
</dbReference>
<accession>A0A7D9D1L5</accession>
<evidence type="ECO:0000256" key="3">
    <source>
        <dbReference type="ARBA" id="ARBA00012239"/>
    </source>
</evidence>
<dbReference type="GO" id="GO:0016829">
    <property type="term" value="F:lyase activity"/>
    <property type="evidence" value="ECO:0007669"/>
    <property type="project" value="UniProtKB-KW"/>
</dbReference>
<dbReference type="GO" id="GO:0031071">
    <property type="term" value="F:cysteine desulfurase activity"/>
    <property type="evidence" value="ECO:0007669"/>
    <property type="project" value="UniProtKB-UniRule"/>
</dbReference>
<dbReference type="InterPro" id="IPR000192">
    <property type="entry name" value="Aminotrans_V_dom"/>
</dbReference>
<evidence type="ECO:0000259" key="9">
    <source>
        <dbReference type="Pfam" id="PF00266"/>
    </source>
</evidence>